<sequence length="87" mass="9814">MSTDFQSNFNPKQFLHLCIRIGAPKKLQIMLSCLQHVDSEGELKLSVTKTATELHCSREYVLRVLSQLINQGISTDLAPVTRSDRRG</sequence>
<gene>
    <name evidence="1" type="ORF">CMN54_13995</name>
</gene>
<dbReference type="EMBL" id="NZEX01000168">
    <property type="protein sequence ID" value="MAH64523.1"/>
    <property type="molecule type" value="Genomic_DNA"/>
</dbReference>
<proteinExistence type="predicted"/>
<name>A0A2D6YMU3_9DELT</name>
<organism evidence="1 2">
    <name type="scientific">SAR324 cluster bacterium</name>
    <dbReference type="NCBI Taxonomy" id="2024889"/>
    <lineage>
        <taxon>Bacteria</taxon>
        <taxon>Deltaproteobacteria</taxon>
        <taxon>SAR324 cluster</taxon>
    </lineage>
</organism>
<accession>A0A2D6YMU3</accession>
<evidence type="ECO:0000313" key="2">
    <source>
        <dbReference type="Proteomes" id="UP000226525"/>
    </source>
</evidence>
<protein>
    <submittedName>
        <fullName evidence="1">Uncharacterized protein</fullName>
    </submittedName>
</protein>
<dbReference type="AlphaFoldDB" id="A0A2D6YMU3"/>
<reference evidence="2" key="1">
    <citation type="submission" date="2017-09" db="EMBL/GenBank/DDBJ databases">
        <title>The Reconstruction of 2,631 Draft Metagenome-Assembled Genomes from the Global Oceans.</title>
        <authorList>
            <person name="Tully B.J."/>
            <person name="Graham E.D."/>
            <person name="Heidelberg J.F."/>
        </authorList>
    </citation>
    <scope>NUCLEOTIDE SEQUENCE [LARGE SCALE GENOMIC DNA]</scope>
</reference>
<evidence type="ECO:0000313" key="1">
    <source>
        <dbReference type="EMBL" id="MAH64523.1"/>
    </source>
</evidence>
<comment type="caution">
    <text evidence="1">The sequence shown here is derived from an EMBL/GenBank/DDBJ whole genome shotgun (WGS) entry which is preliminary data.</text>
</comment>
<dbReference type="Proteomes" id="UP000226525">
    <property type="component" value="Unassembled WGS sequence"/>
</dbReference>